<keyword evidence="1" id="KW-0812">Transmembrane</keyword>
<accession>A0A1V0SEJ5</accession>
<evidence type="ECO:0000313" key="2">
    <source>
        <dbReference type="EMBL" id="ARF10136.1"/>
    </source>
</evidence>
<protein>
    <submittedName>
        <fullName evidence="2">Uncharacterized protein</fullName>
    </submittedName>
</protein>
<evidence type="ECO:0000256" key="1">
    <source>
        <dbReference type="SAM" id="Phobius"/>
    </source>
</evidence>
<sequence>MNIVLNKNITHLLQDFNYFNKPNDIIKCNNLIWIIRNEEHLEQMIYIKNIKYNKIFIIFNIKNITNIEKKYVETVIKNNFDNTNLFYKNDLNDLYSILDTITKNLNKGSLHNDFYIDVIYSLLFFLLIIFIFINKNN</sequence>
<organism evidence="2">
    <name type="scientific">Hokovirus HKV1</name>
    <dbReference type="NCBI Taxonomy" id="1977638"/>
    <lineage>
        <taxon>Viruses</taxon>
        <taxon>Varidnaviria</taxon>
        <taxon>Bamfordvirae</taxon>
        <taxon>Nucleocytoviricota</taxon>
        <taxon>Megaviricetes</taxon>
        <taxon>Imitervirales</taxon>
        <taxon>Mimiviridae</taxon>
        <taxon>Klosneuvirinae</taxon>
        <taxon>Hokovirus</taxon>
    </lineage>
</organism>
<keyword evidence="1" id="KW-1133">Transmembrane helix</keyword>
<feature type="transmembrane region" description="Helical" evidence="1">
    <location>
        <begin position="114"/>
        <end position="133"/>
    </location>
</feature>
<reference evidence="2" key="1">
    <citation type="journal article" date="2017" name="Science">
        <title>Giant viruses with an expanded complement of translation system components.</title>
        <authorList>
            <person name="Schulz F."/>
            <person name="Yutin N."/>
            <person name="Ivanova N.N."/>
            <person name="Ortega D.R."/>
            <person name="Lee T.K."/>
            <person name="Vierheilig J."/>
            <person name="Daims H."/>
            <person name="Horn M."/>
            <person name="Wagner M."/>
            <person name="Jensen G.J."/>
            <person name="Kyrpides N.C."/>
            <person name="Koonin E.V."/>
            <person name="Woyke T."/>
        </authorList>
    </citation>
    <scope>NUCLEOTIDE SEQUENCE</scope>
    <source>
        <strain evidence="2">HKV1</strain>
    </source>
</reference>
<dbReference type="EMBL" id="KY684103">
    <property type="protein sequence ID" value="ARF10136.1"/>
    <property type="molecule type" value="Genomic_DNA"/>
</dbReference>
<name>A0A1V0SEJ5_9VIRU</name>
<keyword evidence="1" id="KW-0472">Membrane</keyword>
<proteinExistence type="predicted"/>
<gene>
    <name evidence="2" type="ORF">Hokovirus_1_15</name>
</gene>